<name>A0A4R3Z2V2_9GAMM</name>
<feature type="binding site" evidence="5">
    <location>
        <position position="73"/>
    </location>
    <ligand>
        <name>Zn(2+)</name>
        <dbReference type="ChEBI" id="CHEBI:29105"/>
    </ligand>
</feature>
<dbReference type="PROSITE" id="PS01249">
    <property type="entry name" value="HYPA"/>
    <property type="match status" value="1"/>
</dbReference>
<dbReference type="HAMAP" id="MF_00213">
    <property type="entry name" value="HypA_HybF"/>
    <property type="match status" value="1"/>
</dbReference>
<dbReference type="PIRSF" id="PIRSF004761">
    <property type="entry name" value="Hydrgn_mat_HypA"/>
    <property type="match status" value="1"/>
</dbReference>
<sequence length="114" mass="13062">MHEITLCQHALDIMLQHAVRQQAQRIRAVWLEIGAFSCVEAEALRFCFDVVCRDTLAQGCQLHIDQQQAHCWCHDCQREVELLAIKVVLCPLCGSRNLQVDADDGMTIKRMEIE</sequence>
<comment type="caution">
    <text evidence="6">The sequence shown here is derived from an EMBL/GenBank/DDBJ whole genome shotgun (WGS) entry which is preliminary data.</text>
</comment>
<dbReference type="Pfam" id="PF01155">
    <property type="entry name" value="HypA"/>
    <property type="match status" value="1"/>
</dbReference>
<reference evidence="6 7" key="1">
    <citation type="submission" date="2019-03" db="EMBL/GenBank/DDBJ databases">
        <title>Genomic Encyclopedia of Type Strains, Phase IV (KMG-IV): sequencing the most valuable type-strain genomes for metagenomic binning, comparative biology and taxonomic classification.</title>
        <authorList>
            <person name="Goeker M."/>
        </authorList>
    </citation>
    <scope>NUCLEOTIDE SEQUENCE [LARGE SCALE GENOMIC DNA]</scope>
    <source>
        <strain evidence="6 7">DSM 19580</strain>
    </source>
</reference>
<proteinExistence type="inferred from homology"/>
<dbReference type="RefSeq" id="WP_131864622.1">
    <property type="nucleotide sequence ID" value="NZ_SMCR01000002.1"/>
</dbReference>
<feature type="binding site" evidence="5">
    <location>
        <position position="90"/>
    </location>
    <ligand>
        <name>Zn(2+)</name>
        <dbReference type="ChEBI" id="CHEBI:29105"/>
    </ligand>
</feature>
<dbReference type="NCBIfam" id="NF009046">
    <property type="entry name" value="PRK12380.1"/>
    <property type="match status" value="1"/>
</dbReference>
<keyword evidence="2 5" id="KW-0533">Nickel</keyword>
<dbReference type="NCBIfam" id="TIGR00100">
    <property type="entry name" value="hypA"/>
    <property type="match status" value="1"/>
</dbReference>
<keyword evidence="7" id="KW-1185">Reference proteome</keyword>
<keyword evidence="3 5" id="KW-0479">Metal-binding</keyword>
<dbReference type="GO" id="GO:0016530">
    <property type="term" value="F:metallochaperone activity"/>
    <property type="evidence" value="ECO:0007669"/>
    <property type="project" value="UniProtKB-ARBA"/>
</dbReference>
<evidence type="ECO:0000256" key="5">
    <source>
        <dbReference type="HAMAP-Rule" id="MF_00213"/>
    </source>
</evidence>
<feature type="binding site" evidence="5">
    <location>
        <position position="76"/>
    </location>
    <ligand>
        <name>Zn(2+)</name>
        <dbReference type="ChEBI" id="CHEBI:29105"/>
    </ligand>
</feature>
<evidence type="ECO:0000256" key="3">
    <source>
        <dbReference type="ARBA" id="ARBA00022723"/>
    </source>
</evidence>
<protein>
    <recommendedName>
        <fullName evidence="5">Hydrogenase maturation factor HypA</fullName>
    </recommendedName>
</protein>
<evidence type="ECO:0000256" key="2">
    <source>
        <dbReference type="ARBA" id="ARBA00022596"/>
    </source>
</evidence>
<evidence type="ECO:0000313" key="7">
    <source>
        <dbReference type="Proteomes" id="UP000295719"/>
    </source>
</evidence>
<dbReference type="GO" id="GO:0051604">
    <property type="term" value="P:protein maturation"/>
    <property type="evidence" value="ECO:0007669"/>
    <property type="project" value="InterPro"/>
</dbReference>
<accession>A0A4R3Z2V2</accession>
<feature type="binding site" evidence="5">
    <location>
        <position position="93"/>
    </location>
    <ligand>
        <name>Zn(2+)</name>
        <dbReference type="ChEBI" id="CHEBI:29105"/>
    </ligand>
</feature>
<dbReference type="InterPro" id="IPR020538">
    <property type="entry name" value="Hydgase_Ni_incorp_HypA/HybF_CS"/>
</dbReference>
<evidence type="ECO:0000313" key="6">
    <source>
        <dbReference type="EMBL" id="TCV99267.1"/>
    </source>
</evidence>
<dbReference type="PANTHER" id="PTHR34535">
    <property type="entry name" value="HYDROGENASE MATURATION FACTOR HYPA"/>
    <property type="match status" value="1"/>
</dbReference>
<dbReference type="Gene3D" id="3.30.2320.80">
    <property type="match status" value="1"/>
</dbReference>
<dbReference type="GO" id="GO:0016151">
    <property type="term" value="F:nickel cation binding"/>
    <property type="evidence" value="ECO:0007669"/>
    <property type="project" value="UniProtKB-UniRule"/>
</dbReference>
<dbReference type="OrthoDB" id="288014at2"/>
<gene>
    <name evidence="5" type="primary">hypA</name>
    <name evidence="6" type="ORF">EDC52_102609</name>
</gene>
<dbReference type="NCBIfam" id="NF002979">
    <property type="entry name" value="PRK03681.1"/>
    <property type="match status" value="1"/>
</dbReference>
<comment type="similarity">
    <text evidence="1 5">Belongs to the HypA/HybF family.</text>
</comment>
<dbReference type="AlphaFoldDB" id="A0A4R3Z2V2"/>
<evidence type="ECO:0000256" key="4">
    <source>
        <dbReference type="ARBA" id="ARBA00022833"/>
    </source>
</evidence>
<dbReference type="GO" id="GO:0008270">
    <property type="term" value="F:zinc ion binding"/>
    <property type="evidence" value="ECO:0007669"/>
    <property type="project" value="UniProtKB-UniRule"/>
</dbReference>
<dbReference type="InterPro" id="IPR000688">
    <property type="entry name" value="HypA/HybF"/>
</dbReference>
<keyword evidence="4 5" id="KW-0862">Zinc</keyword>
<dbReference type="SUPFAM" id="SSF63393">
    <property type="entry name" value="RNA polymerase subunits"/>
    <property type="match status" value="1"/>
</dbReference>
<evidence type="ECO:0000256" key="1">
    <source>
        <dbReference type="ARBA" id="ARBA00010748"/>
    </source>
</evidence>
<dbReference type="Proteomes" id="UP000295719">
    <property type="component" value="Unassembled WGS sequence"/>
</dbReference>
<dbReference type="EMBL" id="SMCR01000002">
    <property type="protein sequence ID" value="TCV99267.1"/>
    <property type="molecule type" value="Genomic_DNA"/>
</dbReference>
<dbReference type="FunFam" id="3.30.2320.80:FF:000001">
    <property type="entry name" value="Hydrogenase maturation factor HypA"/>
    <property type="match status" value="1"/>
</dbReference>
<comment type="function">
    <text evidence="5">Involved in the maturation of [NiFe] hydrogenases. Required for nickel insertion into the metal center of the hydrogenase.</text>
</comment>
<dbReference type="InterPro" id="IPR029040">
    <property type="entry name" value="RPABC4/Spt4"/>
</dbReference>
<dbReference type="PANTHER" id="PTHR34535:SF3">
    <property type="entry name" value="HYDROGENASE MATURATION FACTOR HYPA"/>
    <property type="match status" value="1"/>
</dbReference>
<organism evidence="6 7">
    <name type="scientific">Biostraticola tofi</name>
    <dbReference type="NCBI Taxonomy" id="466109"/>
    <lineage>
        <taxon>Bacteria</taxon>
        <taxon>Pseudomonadati</taxon>
        <taxon>Pseudomonadota</taxon>
        <taxon>Gammaproteobacteria</taxon>
        <taxon>Enterobacterales</taxon>
        <taxon>Bruguierivoracaceae</taxon>
        <taxon>Biostraticola</taxon>
    </lineage>
</organism>
<feature type="binding site" evidence="5">
    <location>
        <position position="2"/>
    </location>
    <ligand>
        <name>Ni(2+)</name>
        <dbReference type="ChEBI" id="CHEBI:49786"/>
    </ligand>
</feature>